<feature type="compositionally biased region" description="Acidic residues" evidence="1">
    <location>
        <begin position="38"/>
        <end position="54"/>
    </location>
</feature>
<evidence type="ECO:0000313" key="3">
    <source>
        <dbReference type="Proteomes" id="UP000532311"/>
    </source>
</evidence>
<name>A0A8H5XK38_9HYPO</name>
<feature type="region of interest" description="Disordered" evidence="1">
    <location>
        <begin position="1"/>
        <end position="86"/>
    </location>
</feature>
<organism evidence="2 3">
    <name type="scientific">Fusarium globosum</name>
    <dbReference type="NCBI Taxonomy" id="78864"/>
    <lineage>
        <taxon>Eukaryota</taxon>
        <taxon>Fungi</taxon>
        <taxon>Dikarya</taxon>
        <taxon>Ascomycota</taxon>
        <taxon>Pezizomycotina</taxon>
        <taxon>Sordariomycetes</taxon>
        <taxon>Hypocreomycetidae</taxon>
        <taxon>Hypocreales</taxon>
        <taxon>Nectriaceae</taxon>
        <taxon>Fusarium</taxon>
        <taxon>Fusarium fujikuroi species complex</taxon>
    </lineage>
</organism>
<keyword evidence="3" id="KW-1185">Reference proteome</keyword>
<comment type="caution">
    <text evidence="2">The sequence shown here is derived from an EMBL/GenBank/DDBJ whole genome shotgun (WGS) entry which is preliminary data.</text>
</comment>
<proteinExistence type="predicted"/>
<dbReference type="Proteomes" id="UP000532311">
    <property type="component" value="Unassembled WGS sequence"/>
</dbReference>
<feature type="compositionally biased region" description="Polar residues" evidence="1">
    <location>
        <begin position="13"/>
        <end position="24"/>
    </location>
</feature>
<protein>
    <submittedName>
        <fullName evidence="2">Uncharacterized protein</fullName>
    </submittedName>
</protein>
<sequence length="918" mass="103824">MENTNDGEPLDGNGQTMREASQIQLEHMIRESQKASDPESEEEFEEETDDEEIDITPAPLPHLLVRPGQNGRVEEESGDEDSWDPSVLAPEDKFYHEAALISKNAIWQDHENINEGYTTQMSQDAHETSLRMSRQLTEVRGQPRGEEASNSTHTQMYNPHGKIVGEWTTKIWDINTVEISRNPAQSHTRIEAAENTVVYPVLARCCLAIGSKGKAPHSKLEARLSLSDSGSIPQVFVGLSALLLEDAYVKSNDSGEQNTASDNLQGLIARTEPSGQQCHNNIIYHENALVPGNMSFIKKALHNQLGTKSQRHFIAKWKREAKSAVGEVNPSPVAKVRVSETVEDRKPVWGSVYESAQFDTFYKLRYPTIALFELPKEMVRVIEEFLERFSRDPMPLNTALAAAIIFSDLHRNGRPVESFVSKKSTRESSQQKFNNVSMAVFILYFPHLLRFTEVRRLTRYVHPLRWAAVQYERDTARSADYHVPQGALDEAKVIELIGKIRGRKGVNPDHRLHLIPQCMPGSTMAWPEASTGCQQKSKNTTIMCLINDIRTLGLPCYHRRAGWEQLVGAPLRLSVHWLRQRDQNRCLNKFPDKVYWWPEFGSIVSSLTGPAKLIGPVFSATEGVNMSDDPMMEGDFMTPKPVPYHELFSISLKKDITSLNKRVLRMAKANGKASKLQWDEDAMLLTYEGFNADWEEAQASGVLNDILNMKGFPDPPTPPMAKRRKIDENSEMEDIRQLPGFDIRQYAVSKEDRDKCQEEIARMAPKAIQWGVIEMLLRGEECARRPILMVLREIKADVTQPLQTGIDENSSVAEIQKMVVNFFVAMGIVKPHNAPDVHLQNEWTTMWKPLACQVAPGFISENLEMCVVLLGSVSENLAVKGVVIERLMALAKEKAFSDQIEFVDRWISHWEIEEQTGC</sequence>
<dbReference type="AlphaFoldDB" id="A0A8H5XK38"/>
<reference evidence="2 3" key="1">
    <citation type="submission" date="2020-05" db="EMBL/GenBank/DDBJ databases">
        <title>Identification and distribution of gene clusters putatively required for synthesis of sphingolipid metabolism inhibitors in phylogenetically diverse species of the filamentous fungus Fusarium.</title>
        <authorList>
            <person name="Kim H.-S."/>
            <person name="Busman M."/>
            <person name="Brown D.W."/>
            <person name="Divon H."/>
            <person name="Uhlig S."/>
            <person name="Proctor R.H."/>
        </authorList>
    </citation>
    <scope>NUCLEOTIDE SEQUENCE [LARGE SCALE GENOMIC DNA]</scope>
    <source>
        <strain evidence="2 3">NRRL 26131</strain>
    </source>
</reference>
<feature type="region of interest" description="Disordered" evidence="1">
    <location>
        <begin position="138"/>
        <end position="159"/>
    </location>
</feature>
<feature type="compositionally biased region" description="Basic and acidic residues" evidence="1">
    <location>
        <begin position="27"/>
        <end position="37"/>
    </location>
</feature>
<evidence type="ECO:0000313" key="2">
    <source>
        <dbReference type="EMBL" id="KAF5695300.1"/>
    </source>
</evidence>
<evidence type="ECO:0000256" key="1">
    <source>
        <dbReference type="SAM" id="MobiDB-lite"/>
    </source>
</evidence>
<dbReference type="EMBL" id="JAAQPF010000978">
    <property type="protein sequence ID" value="KAF5695300.1"/>
    <property type="molecule type" value="Genomic_DNA"/>
</dbReference>
<accession>A0A8H5XK38</accession>
<gene>
    <name evidence="2" type="ORF">FGLOB1_14053</name>
</gene>
<feature type="compositionally biased region" description="Polar residues" evidence="1">
    <location>
        <begin position="148"/>
        <end position="157"/>
    </location>
</feature>